<gene>
    <name evidence="2" type="ORF">GCM10010515_22130</name>
</gene>
<dbReference type="Proteomes" id="UP000645555">
    <property type="component" value="Unassembled WGS sequence"/>
</dbReference>
<feature type="compositionally biased region" description="Basic and acidic residues" evidence="1">
    <location>
        <begin position="47"/>
        <end position="56"/>
    </location>
</feature>
<organism evidence="2 3">
    <name type="scientific">Streptomyces fructofermentans</name>
    <dbReference type="NCBI Taxonomy" id="152141"/>
    <lineage>
        <taxon>Bacteria</taxon>
        <taxon>Bacillati</taxon>
        <taxon>Actinomycetota</taxon>
        <taxon>Actinomycetes</taxon>
        <taxon>Kitasatosporales</taxon>
        <taxon>Streptomycetaceae</taxon>
        <taxon>Streptomyces</taxon>
    </lineage>
</organism>
<keyword evidence="3" id="KW-1185">Reference proteome</keyword>
<reference evidence="2" key="2">
    <citation type="submission" date="2020-09" db="EMBL/GenBank/DDBJ databases">
        <authorList>
            <person name="Sun Q."/>
            <person name="Ohkuma M."/>
        </authorList>
    </citation>
    <scope>NUCLEOTIDE SEQUENCE</scope>
    <source>
        <strain evidence="2">JCM 4956</strain>
    </source>
</reference>
<feature type="region of interest" description="Disordered" evidence="1">
    <location>
        <begin position="1"/>
        <end position="90"/>
    </location>
</feature>
<reference evidence="2" key="1">
    <citation type="journal article" date="2014" name="Int. J. Syst. Evol. Microbiol.">
        <title>Complete genome sequence of Corynebacterium casei LMG S-19264T (=DSM 44701T), isolated from a smear-ripened cheese.</title>
        <authorList>
            <consortium name="US DOE Joint Genome Institute (JGI-PGF)"/>
            <person name="Walter F."/>
            <person name="Albersmeier A."/>
            <person name="Kalinowski J."/>
            <person name="Ruckert C."/>
        </authorList>
    </citation>
    <scope>NUCLEOTIDE SEQUENCE</scope>
    <source>
        <strain evidence="2">JCM 4956</strain>
    </source>
</reference>
<proteinExistence type="predicted"/>
<dbReference type="EMBL" id="BMWD01000006">
    <property type="protein sequence ID" value="GGX54441.1"/>
    <property type="molecule type" value="Genomic_DNA"/>
</dbReference>
<sequence>MADTPVRFRRMAQPDGRGGRPRRELPAIFPEGPDGLRDARHRGLHGVRPDRSDGCGRGRGGGAGEIGRMPVPADGHAPNSEKPSRREGGE</sequence>
<evidence type="ECO:0000313" key="3">
    <source>
        <dbReference type="Proteomes" id="UP000645555"/>
    </source>
</evidence>
<protein>
    <submittedName>
        <fullName evidence="2">Uncharacterized protein</fullName>
    </submittedName>
</protein>
<accession>A0A918K8E7</accession>
<name>A0A918K8E7_9ACTN</name>
<comment type="caution">
    <text evidence="2">The sequence shown here is derived from an EMBL/GenBank/DDBJ whole genome shotgun (WGS) entry which is preliminary data.</text>
</comment>
<evidence type="ECO:0000256" key="1">
    <source>
        <dbReference type="SAM" id="MobiDB-lite"/>
    </source>
</evidence>
<evidence type="ECO:0000313" key="2">
    <source>
        <dbReference type="EMBL" id="GGX54441.1"/>
    </source>
</evidence>
<dbReference type="AlphaFoldDB" id="A0A918K8E7"/>